<evidence type="ECO:0000313" key="8">
    <source>
        <dbReference type="EMBL" id="MFF3566761.1"/>
    </source>
</evidence>
<accession>A0ABW6RRX7</accession>
<evidence type="ECO:0000256" key="5">
    <source>
        <dbReference type="SAM" id="MobiDB-lite"/>
    </source>
</evidence>
<dbReference type="SUPFAM" id="SSF52777">
    <property type="entry name" value="CoA-dependent acyltransferases"/>
    <property type="match status" value="2"/>
</dbReference>
<dbReference type="InterPro" id="IPR010071">
    <property type="entry name" value="AA_adenyl_dom"/>
</dbReference>
<dbReference type="Pfam" id="PF00668">
    <property type="entry name" value="Condensation"/>
    <property type="match status" value="1"/>
</dbReference>
<dbReference type="Pfam" id="PF22621">
    <property type="entry name" value="CurL-like_PKS_C"/>
    <property type="match status" value="1"/>
</dbReference>
<dbReference type="Pfam" id="PF00109">
    <property type="entry name" value="ketoacyl-synt"/>
    <property type="match status" value="1"/>
</dbReference>
<dbReference type="InterPro" id="IPR020841">
    <property type="entry name" value="PKS_Beta-ketoAc_synthase_dom"/>
</dbReference>
<dbReference type="InterPro" id="IPR016039">
    <property type="entry name" value="Thiolase-like"/>
</dbReference>
<sequence length="1811" mass="194133">MTESMGDKPIGEDAVAVVGMALRTAGAQTPEQFWALLREGREALTTFTDEQLRRSGLGEADLADPTLVRTRPVIDGIEQFDPGCFGLTPREAETTDPQLRLLLECAGETLESAAIDPARFDGAISVFAGSGPDSYYQHHLLPLERRDPAARMDHLLGNSKDFLAARIAWSLGLRGPAVNVQAGCATSLVAVHLAVQSLLAGESDLALAGGATIYVPQYTGYRFREGGINSPDGHCRAFSAAADGTTPGDGVAVLALRRLADAIADGDPILGVLEATAVNNDGAGKAGFAAPDAGAQAEAVAEALSVAGIEADDLDYLETHGTGTALGDEIEIAALSEGFEGLLRDRGHRVWIGTHKPNVGDTWAAAGALGLAKVLLSLTHDELPPSINSAPLNPRIDFEATPFAVNPALRAWPEHESGRPRRAGVHVFGLGGTNAHAVLAQAPHRAPAAPPRAAELLTLSARSTVQLRDMRKELADHLAAHPDTDLRAFAWTLQSGRQCHPVRAAFLVTDPAEAERVLRDDSLESSNFAVSAADASAADTAPGIDVDLLTDEKYLATLRTVGRAWLDDRADIDPTILRGGHTPVRLALPGHPYLRQRCWAADPPQETVEYATAEPAASVHPRPITLPHYVEPGSATETTVTRIWAAEFGFDRIGVHDEFFDLGGHSLLAARLVDRLREACAVDLSIRELLSEATTPAELATLIDARERVETNQDAPAWQPGMRIPLSAAQRRMWLFMQLYPTSSAYNIGFPMRLRGTVDVVALRRAANRLLARHAALRTRFVVHENTPFAVVDEPDDTVDILTVRDRDDRTAEQWIGEIDSAPFDLGAGPLVRLAFAPAGNPDGPHLMLLCAHHSIADGMSVAVLHAELAELYAADLDARTPRLPAAVAQFPDLVLRREGPARRAERAAALDYWRTRLAGEPAALDLPADRPRPDTPTFAGHALTFDLAAEPSAALRTLAQGRHASTFALVTAAFVTVLHRLTGQTDILTGTVTHGRLDAAERDAVGCFADTVLLRERITPDLAFSALLGQVRDTIGEALAHQSVAFDELVAELGWDATANRTPIPQAMVIGQQPVQPLRMGGAVGEAIIDRVDTARFDLVCNVWEEDGRIRGAVTGALDIFAVETIARIAESITAALEYLAVEPDSSLADVSIVPAAQRELVRTGWTGAAHPDSAEVSSTGIPRGARPPSVPELVIEAARRDPAAVAITTESATLTYGELLAASERLARRLLDAGVAREQIVAVSLPRGIDYVVSLLGVMRAGAAFVPVDTTWPVERRRQVLAQAGVSLMITDPDATDVALQGISVIGVRSEAEPGRHTLPAVDPEQLAYVMFTSGSTGTPKGVMIRHGAIGYRLRWQQDLLQFGPSDAVLFKAPLGFDISINEIFLPLAVGGRLAIVAPEREADIGHLLEVIERDKVTFFYVVASMLDLLLDRRDSATRARSLRYVWCGGEALTDELYGRFAAAFPEATMFHGYGPAEATIGVACRPYTPSGGASTAVTMGTPNPGARVYVLDRRLRPVPAGMVGELYIGGLPLGRGYVNAPGRTAESFVADVVSGLPGTRLYRTGDLAKFTATGELQFCGRVDHQVKVHGHRVELPELETVALRHPAVRRAAVVLDSDGELAAFCQPEDGAQCDVNSLRQWFTRWVPAFMVPRGITVLDRIPLTDAGKVDRKGLAALAVPPQDEPVDRIAPSGDTELRLARIWCEVLGVESVGSNRNFFELGGHSMAMVRVQNLIDAEFGTEIALLELFEHTTIGQLATHLDKHRTGDEDGFPAQARVDSDAVAAARRRAEAAKTAQRAAAARRRNKR</sequence>
<evidence type="ECO:0000259" key="7">
    <source>
        <dbReference type="PROSITE" id="PS52004"/>
    </source>
</evidence>
<comment type="caution">
    <text evidence="8">The sequence shown here is derived from an EMBL/GenBank/DDBJ whole genome shotgun (WGS) entry which is preliminary data.</text>
</comment>
<dbReference type="Pfam" id="PF00501">
    <property type="entry name" value="AMP-binding"/>
    <property type="match status" value="1"/>
</dbReference>
<dbReference type="Proteomes" id="UP001601992">
    <property type="component" value="Unassembled WGS sequence"/>
</dbReference>
<keyword evidence="4" id="KW-0808">Transferase</keyword>
<dbReference type="InterPro" id="IPR018201">
    <property type="entry name" value="Ketoacyl_synth_AS"/>
</dbReference>
<evidence type="ECO:0000256" key="4">
    <source>
        <dbReference type="ARBA" id="ARBA00022679"/>
    </source>
</evidence>
<dbReference type="Gene3D" id="1.10.1240.100">
    <property type="match status" value="1"/>
</dbReference>
<dbReference type="RefSeq" id="WP_387402486.1">
    <property type="nucleotide sequence ID" value="NZ_JBIAQY010000001.1"/>
</dbReference>
<dbReference type="SUPFAM" id="SSF47336">
    <property type="entry name" value="ACP-like"/>
    <property type="match status" value="2"/>
</dbReference>
<dbReference type="Gene3D" id="3.30.300.30">
    <property type="match status" value="1"/>
</dbReference>
<dbReference type="NCBIfam" id="TIGR01733">
    <property type="entry name" value="AA-adenyl-dom"/>
    <property type="match status" value="1"/>
</dbReference>
<feature type="domain" description="Carrier" evidence="6">
    <location>
        <begin position="1693"/>
        <end position="1768"/>
    </location>
</feature>
<dbReference type="InterPro" id="IPR020845">
    <property type="entry name" value="AMP-binding_CS"/>
</dbReference>
<dbReference type="Pfam" id="PF13193">
    <property type="entry name" value="AMP-binding_C"/>
    <property type="match status" value="1"/>
</dbReference>
<dbReference type="InterPro" id="IPR042099">
    <property type="entry name" value="ANL_N_sf"/>
</dbReference>
<dbReference type="SMART" id="SM00823">
    <property type="entry name" value="PKS_PP"/>
    <property type="match status" value="2"/>
</dbReference>
<feature type="domain" description="Carrier" evidence="6">
    <location>
        <begin position="631"/>
        <end position="707"/>
    </location>
</feature>
<dbReference type="InterPro" id="IPR036736">
    <property type="entry name" value="ACP-like_sf"/>
</dbReference>
<dbReference type="PANTHER" id="PTHR45527">
    <property type="entry name" value="NONRIBOSOMAL PEPTIDE SYNTHETASE"/>
    <property type="match status" value="1"/>
</dbReference>
<keyword evidence="9" id="KW-1185">Reference proteome</keyword>
<dbReference type="Gene3D" id="1.10.1200.10">
    <property type="entry name" value="ACP-like"/>
    <property type="match status" value="2"/>
</dbReference>
<dbReference type="PROSITE" id="PS00012">
    <property type="entry name" value="PHOSPHOPANTETHEINE"/>
    <property type="match status" value="1"/>
</dbReference>
<dbReference type="SMART" id="SM00825">
    <property type="entry name" value="PKS_KS"/>
    <property type="match status" value="1"/>
</dbReference>
<dbReference type="InterPro" id="IPR045851">
    <property type="entry name" value="AMP-bd_C_sf"/>
</dbReference>
<feature type="region of interest" description="Disordered" evidence="5">
    <location>
        <begin position="1791"/>
        <end position="1811"/>
    </location>
</feature>
<dbReference type="Pfam" id="PF02801">
    <property type="entry name" value="Ketoacyl-synt_C"/>
    <property type="match status" value="1"/>
</dbReference>
<evidence type="ECO:0000313" key="9">
    <source>
        <dbReference type="Proteomes" id="UP001601992"/>
    </source>
</evidence>
<dbReference type="InterPro" id="IPR020806">
    <property type="entry name" value="PKS_PP-bd"/>
</dbReference>
<dbReference type="Pfam" id="PF00550">
    <property type="entry name" value="PP-binding"/>
    <property type="match status" value="2"/>
</dbReference>
<dbReference type="InterPro" id="IPR006162">
    <property type="entry name" value="Ppantetheine_attach_site"/>
</dbReference>
<keyword evidence="2" id="KW-0596">Phosphopantetheine</keyword>
<evidence type="ECO:0000259" key="6">
    <source>
        <dbReference type="PROSITE" id="PS50075"/>
    </source>
</evidence>
<evidence type="ECO:0000256" key="2">
    <source>
        <dbReference type="ARBA" id="ARBA00022450"/>
    </source>
</evidence>
<feature type="domain" description="Ketosynthase family 3 (KS3)" evidence="7">
    <location>
        <begin position="12"/>
        <end position="441"/>
    </location>
</feature>
<dbReference type="PROSITE" id="PS00455">
    <property type="entry name" value="AMP_BINDING"/>
    <property type="match status" value="1"/>
</dbReference>
<evidence type="ECO:0000256" key="3">
    <source>
        <dbReference type="ARBA" id="ARBA00022553"/>
    </source>
</evidence>
<protein>
    <submittedName>
        <fullName evidence="8">Amino acid adenylation domain-containing protein</fullName>
    </submittedName>
</protein>
<dbReference type="InterPro" id="IPR014031">
    <property type="entry name" value="Ketoacyl_synth_C"/>
</dbReference>
<keyword evidence="3" id="KW-0597">Phosphoprotein</keyword>
<dbReference type="PROSITE" id="PS50075">
    <property type="entry name" value="CARRIER"/>
    <property type="match status" value="2"/>
</dbReference>
<name>A0ABW6RRX7_9NOCA</name>
<comment type="cofactor">
    <cofactor evidence="1">
        <name>pantetheine 4'-phosphate</name>
        <dbReference type="ChEBI" id="CHEBI:47942"/>
    </cofactor>
</comment>
<dbReference type="CDD" id="cd19531">
    <property type="entry name" value="LCL_NRPS-like"/>
    <property type="match status" value="1"/>
</dbReference>
<dbReference type="InterPro" id="IPR025110">
    <property type="entry name" value="AMP-bd_C"/>
</dbReference>
<proteinExistence type="predicted"/>
<gene>
    <name evidence="8" type="ORF">ACFYXQ_03155</name>
</gene>
<reference evidence="8 9" key="1">
    <citation type="submission" date="2024-10" db="EMBL/GenBank/DDBJ databases">
        <title>The Natural Products Discovery Center: Release of the First 8490 Sequenced Strains for Exploring Actinobacteria Biosynthetic Diversity.</title>
        <authorList>
            <person name="Kalkreuter E."/>
            <person name="Kautsar S.A."/>
            <person name="Yang D."/>
            <person name="Bader C.D."/>
            <person name="Teijaro C.N."/>
            <person name="Fluegel L."/>
            <person name="Davis C.M."/>
            <person name="Simpson J.R."/>
            <person name="Lauterbach L."/>
            <person name="Steele A.D."/>
            <person name="Gui C."/>
            <person name="Meng S."/>
            <person name="Li G."/>
            <person name="Viehrig K."/>
            <person name="Ye F."/>
            <person name="Su P."/>
            <person name="Kiefer A.F."/>
            <person name="Nichols A."/>
            <person name="Cepeda A.J."/>
            <person name="Yan W."/>
            <person name="Fan B."/>
            <person name="Jiang Y."/>
            <person name="Adhikari A."/>
            <person name="Zheng C.-J."/>
            <person name="Schuster L."/>
            <person name="Cowan T.M."/>
            <person name="Smanski M.J."/>
            <person name="Chevrette M.G."/>
            <person name="De Carvalho L.P.S."/>
            <person name="Shen B."/>
        </authorList>
    </citation>
    <scope>NUCLEOTIDE SEQUENCE [LARGE SCALE GENOMIC DNA]</scope>
    <source>
        <strain evidence="8 9">NPDC002593</strain>
    </source>
</reference>
<dbReference type="SUPFAM" id="SSF53901">
    <property type="entry name" value="Thiolase-like"/>
    <property type="match status" value="1"/>
</dbReference>
<organism evidence="8 9">
    <name type="scientific">Nocardia jiangxiensis</name>
    <dbReference type="NCBI Taxonomy" id="282685"/>
    <lineage>
        <taxon>Bacteria</taxon>
        <taxon>Bacillati</taxon>
        <taxon>Actinomycetota</taxon>
        <taxon>Actinomycetes</taxon>
        <taxon>Mycobacteriales</taxon>
        <taxon>Nocardiaceae</taxon>
        <taxon>Nocardia</taxon>
    </lineage>
</organism>
<dbReference type="CDD" id="cd00833">
    <property type="entry name" value="PKS"/>
    <property type="match status" value="1"/>
</dbReference>
<dbReference type="InterPro" id="IPR000873">
    <property type="entry name" value="AMP-dep_synth/lig_dom"/>
</dbReference>
<dbReference type="PANTHER" id="PTHR45527:SF1">
    <property type="entry name" value="FATTY ACID SYNTHASE"/>
    <property type="match status" value="1"/>
</dbReference>
<dbReference type="PROSITE" id="PS00606">
    <property type="entry name" value="KS3_1"/>
    <property type="match status" value="1"/>
</dbReference>
<dbReference type="InterPro" id="IPR009081">
    <property type="entry name" value="PP-bd_ACP"/>
</dbReference>
<dbReference type="InterPro" id="IPR001242">
    <property type="entry name" value="Condensation_dom"/>
</dbReference>
<dbReference type="Gene3D" id="3.30.559.10">
    <property type="entry name" value="Chloramphenicol acetyltransferase-like domain"/>
    <property type="match status" value="1"/>
</dbReference>
<dbReference type="Gene3D" id="3.40.47.10">
    <property type="match status" value="1"/>
</dbReference>
<dbReference type="InterPro" id="IPR014030">
    <property type="entry name" value="Ketoacyl_synth_N"/>
</dbReference>
<dbReference type="Gene3D" id="3.40.50.12780">
    <property type="entry name" value="N-terminal domain of ligase-like"/>
    <property type="match status" value="1"/>
</dbReference>
<dbReference type="SUPFAM" id="SSF56801">
    <property type="entry name" value="Acetyl-CoA synthetase-like"/>
    <property type="match status" value="1"/>
</dbReference>
<dbReference type="InterPro" id="IPR023213">
    <property type="entry name" value="CAT-like_dom_sf"/>
</dbReference>
<dbReference type="Gene3D" id="3.30.559.30">
    <property type="entry name" value="Nonribosomal peptide synthetase, condensation domain"/>
    <property type="match status" value="1"/>
</dbReference>
<dbReference type="PROSITE" id="PS52004">
    <property type="entry name" value="KS3_2"/>
    <property type="match status" value="1"/>
</dbReference>
<dbReference type="EMBL" id="JBIAQY010000001">
    <property type="protein sequence ID" value="MFF3566761.1"/>
    <property type="molecule type" value="Genomic_DNA"/>
</dbReference>
<dbReference type="CDD" id="cd05930">
    <property type="entry name" value="A_NRPS"/>
    <property type="match status" value="1"/>
</dbReference>
<evidence type="ECO:0000256" key="1">
    <source>
        <dbReference type="ARBA" id="ARBA00001957"/>
    </source>
</evidence>